<dbReference type="PROSITE" id="PS51678">
    <property type="entry name" value="SAM_MT_PRMT"/>
    <property type="match status" value="1"/>
</dbReference>
<evidence type="ECO:0000256" key="6">
    <source>
        <dbReference type="ARBA" id="ARBA00023163"/>
    </source>
</evidence>
<evidence type="ECO:0000256" key="7">
    <source>
        <dbReference type="ARBA" id="ARBA00048612"/>
    </source>
</evidence>
<evidence type="ECO:0000256" key="10">
    <source>
        <dbReference type="PIRSR" id="PIRSR015894-2"/>
    </source>
</evidence>
<dbReference type="GO" id="GO:0005829">
    <property type="term" value="C:cytosol"/>
    <property type="evidence" value="ECO:0007669"/>
    <property type="project" value="TreeGrafter"/>
</dbReference>
<dbReference type="SUPFAM" id="SSF53335">
    <property type="entry name" value="S-adenosyl-L-methionine-dependent methyltransferases"/>
    <property type="match status" value="1"/>
</dbReference>
<keyword evidence="4" id="KW-0156">Chromatin regulator</keyword>
<gene>
    <name evidence="15" type="ORF">g.8133</name>
</gene>
<reference evidence="15" key="1">
    <citation type="submission" date="2015-12" db="EMBL/GenBank/DDBJ databases">
        <title>De novo transcriptome assembly of four potential Pierce s Disease insect vectors from Arizona vineyards.</title>
        <authorList>
            <person name="Tassone E.E."/>
        </authorList>
    </citation>
    <scope>NUCLEOTIDE SEQUENCE</scope>
</reference>
<feature type="domain" description="PRMT5 arginine-N-methyltransferase" evidence="12">
    <location>
        <begin position="284"/>
        <end position="448"/>
    </location>
</feature>
<feature type="binding site" evidence="10">
    <location>
        <begin position="317"/>
        <end position="318"/>
    </location>
    <ligand>
        <name>S-adenosyl-L-methionine</name>
        <dbReference type="ChEBI" id="CHEBI:59789"/>
    </ligand>
</feature>
<dbReference type="InterPro" id="IPR035247">
    <property type="entry name" value="PRMT5_TIM"/>
</dbReference>
<comment type="similarity">
    <text evidence="8">Belongs to the class I-like SAM-binding methyltransferase superfamily.</text>
</comment>
<feature type="site" description="Critical for specifying symmetric addition of methyl groups" evidence="11">
    <location>
        <position position="311"/>
    </location>
</feature>
<dbReference type="GO" id="GO:0044020">
    <property type="term" value="F:histone H4R3 methyltransferase activity"/>
    <property type="evidence" value="ECO:0007669"/>
    <property type="project" value="UniProtKB-ARBA"/>
</dbReference>
<dbReference type="GO" id="GO:0006355">
    <property type="term" value="P:regulation of DNA-templated transcription"/>
    <property type="evidence" value="ECO:0007669"/>
    <property type="project" value="TreeGrafter"/>
</dbReference>
<evidence type="ECO:0000259" key="12">
    <source>
        <dbReference type="Pfam" id="PF05185"/>
    </source>
</evidence>
<feature type="binding site" evidence="10">
    <location>
        <position position="308"/>
    </location>
    <ligand>
        <name>S-adenosyl-L-methionine</name>
        <dbReference type="ChEBI" id="CHEBI:59789"/>
    </ligand>
</feature>
<dbReference type="InterPro" id="IPR029063">
    <property type="entry name" value="SAM-dependent_MTases_sf"/>
</dbReference>
<dbReference type="EMBL" id="GEDC01025498">
    <property type="protein sequence ID" value="JAS11800.1"/>
    <property type="molecule type" value="Transcribed_RNA"/>
</dbReference>
<evidence type="ECO:0000256" key="3">
    <source>
        <dbReference type="ARBA" id="ARBA00022691"/>
    </source>
</evidence>
<feature type="domain" description="PRMT5 oligomerisation" evidence="14">
    <location>
        <begin position="452"/>
        <end position="619"/>
    </location>
</feature>
<dbReference type="FunFam" id="3.40.50.150:FF:000029">
    <property type="entry name" value="Protein arginine N-methyltransferase 5"/>
    <property type="match status" value="1"/>
</dbReference>
<keyword evidence="5" id="KW-0805">Transcription regulation</keyword>
<feature type="active site" description="Proton donor/acceptor" evidence="9">
    <location>
        <position position="419"/>
    </location>
</feature>
<keyword evidence="2 8" id="KW-0808">Transferase</keyword>
<dbReference type="AlphaFoldDB" id="A0A1B6CEQ6"/>
<dbReference type="Gene3D" id="2.70.160.11">
    <property type="entry name" value="Hnrnp arginine n-methyltransferase1"/>
    <property type="match status" value="1"/>
</dbReference>
<keyword evidence="1 8" id="KW-0489">Methyltransferase</keyword>
<evidence type="ECO:0000259" key="13">
    <source>
        <dbReference type="Pfam" id="PF17285"/>
    </source>
</evidence>
<dbReference type="FunFam" id="3.20.20.150:FF:000008">
    <property type="entry name" value="Protein arginine N-methyltransferase 5"/>
    <property type="match status" value="1"/>
</dbReference>
<dbReference type="GO" id="GO:0005634">
    <property type="term" value="C:nucleus"/>
    <property type="evidence" value="ECO:0007669"/>
    <property type="project" value="UniProtKB-ARBA"/>
</dbReference>
<evidence type="ECO:0000256" key="11">
    <source>
        <dbReference type="PIRSR" id="PIRSR015894-3"/>
    </source>
</evidence>
<dbReference type="Gene3D" id="3.20.20.150">
    <property type="entry name" value="Divalent-metal-dependent TIM barrel enzymes"/>
    <property type="match status" value="1"/>
</dbReference>
<evidence type="ECO:0000259" key="14">
    <source>
        <dbReference type="Pfam" id="PF17286"/>
    </source>
</evidence>
<sequence>MAMNRRLICGLDFSNVNEIKETVDTSIQNRYDFVCIPIVHPRFKREFINGKSKDRPGAFTRFDMILSSHDWNAFVIGKISPYLDCDSEDTDRRKLSEMMLLQELAYSSHLGLSAIMITLTHHKNDNLARIINGKLINNFVPTIWVRIPMVAPSETAYSYRKNKGKLITENTWQMWNKFRSLCNSDRRLGIALEVTSDLPSEDEILRWLGEPIKCIVLSTDIFITNRKGYPVLSKSHQAFIKLLVNMDIQIVVTGARRHEVIAHYTQYLEHLWKTLPSTDSISCYAKGYEDFLQCPLQPLMDNLESSTYEVFERDPVKYSEYQRAIYTALLDRVSDEEKDTHVLVVMVVGAGRGPLVTAAITAATKAERRIKLYAVEKNPNAVVTLQTMQEENWGDSVTIISSDMREWDPPELADILVSELLGSFGDNELSPECLDGAQKFLKEDGISIPCTYTSYLSPIHSPKLHTEARNFRDKDKPPIAFLETPYVVHQQNKYDIAPVQSLFTFNHPNRDPLKDNTRFKSLTFKIKQDAVLHGFAGFFDTVLYKDITLSILPETHSSGMLSWFPIYFPIKEPVHLLAGQELVVHFWRLVSKQNVWYEWTVSQPVPLAIHNPNGRSYTIGL</sequence>
<dbReference type="FunFam" id="2.70.160.11:FF:000003">
    <property type="entry name" value="Protein arginine N-methyltransferase 5"/>
    <property type="match status" value="1"/>
</dbReference>
<evidence type="ECO:0000256" key="1">
    <source>
        <dbReference type="ARBA" id="ARBA00022603"/>
    </source>
</evidence>
<dbReference type="GO" id="GO:0035243">
    <property type="term" value="F:protein-arginine omega-N symmetric methyltransferase activity"/>
    <property type="evidence" value="ECO:0007669"/>
    <property type="project" value="UniProtKB-EC"/>
</dbReference>
<evidence type="ECO:0000256" key="2">
    <source>
        <dbReference type="ARBA" id="ARBA00022679"/>
    </source>
</evidence>
<evidence type="ECO:0000256" key="5">
    <source>
        <dbReference type="ARBA" id="ARBA00023015"/>
    </source>
</evidence>
<name>A0A1B6CEQ6_9HEMI</name>
<dbReference type="InterPro" id="IPR035075">
    <property type="entry name" value="PRMT5"/>
</dbReference>
<dbReference type="Pfam" id="PF17286">
    <property type="entry name" value="PRMT5_C"/>
    <property type="match status" value="1"/>
</dbReference>
<feature type="binding site" evidence="10">
    <location>
        <begin position="403"/>
        <end position="404"/>
    </location>
    <ligand>
        <name>S-adenosyl-L-methionine</name>
        <dbReference type="ChEBI" id="CHEBI:59789"/>
    </ligand>
</feature>
<dbReference type="Pfam" id="PF17285">
    <property type="entry name" value="PRMT5_TIM"/>
    <property type="match status" value="1"/>
</dbReference>
<proteinExistence type="inferred from homology"/>
<dbReference type="GO" id="GO:0032259">
    <property type="term" value="P:methylation"/>
    <property type="evidence" value="ECO:0007669"/>
    <property type="project" value="UniProtKB-KW"/>
</dbReference>
<dbReference type="Pfam" id="PF05185">
    <property type="entry name" value="PRMT5"/>
    <property type="match status" value="1"/>
</dbReference>
<keyword evidence="6" id="KW-0804">Transcription</keyword>
<organism evidence="15">
    <name type="scientific">Clastoptera arizonana</name>
    <name type="common">Arizona spittle bug</name>
    <dbReference type="NCBI Taxonomy" id="38151"/>
    <lineage>
        <taxon>Eukaryota</taxon>
        <taxon>Metazoa</taxon>
        <taxon>Ecdysozoa</taxon>
        <taxon>Arthropoda</taxon>
        <taxon>Hexapoda</taxon>
        <taxon>Insecta</taxon>
        <taxon>Pterygota</taxon>
        <taxon>Neoptera</taxon>
        <taxon>Paraneoptera</taxon>
        <taxon>Hemiptera</taxon>
        <taxon>Auchenorrhyncha</taxon>
        <taxon>Cercopoidea</taxon>
        <taxon>Clastopteridae</taxon>
        <taxon>Clastoptera</taxon>
    </lineage>
</organism>
<accession>A0A1B6CEQ6</accession>
<dbReference type="PIRSF" id="PIRSF015894">
    <property type="entry name" value="Skb1_MeTrfase"/>
    <property type="match status" value="1"/>
</dbReference>
<dbReference type="InterPro" id="IPR025799">
    <property type="entry name" value="Arg_MeTrfase"/>
</dbReference>
<evidence type="ECO:0000256" key="8">
    <source>
        <dbReference type="PIRNR" id="PIRNR015894"/>
    </source>
</evidence>
<keyword evidence="3 8" id="KW-0949">S-adenosyl-L-methionine</keyword>
<dbReference type="InterPro" id="IPR035248">
    <property type="entry name" value="PRMT5_C"/>
</dbReference>
<evidence type="ECO:0000256" key="4">
    <source>
        <dbReference type="ARBA" id="ARBA00022853"/>
    </source>
</evidence>
<feature type="binding site" evidence="10">
    <location>
        <position position="376"/>
    </location>
    <ligand>
        <name>S-adenosyl-L-methionine</name>
        <dbReference type="ChEBI" id="CHEBI:59789"/>
    </ligand>
</feature>
<evidence type="ECO:0000313" key="15">
    <source>
        <dbReference type="EMBL" id="JAS11800.1"/>
    </source>
</evidence>
<dbReference type="PANTHER" id="PTHR10738:SF0">
    <property type="entry name" value="PROTEIN ARGININE N-METHYLTRANSFERASE 5"/>
    <property type="match status" value="1"/>
</dbReference>
<dbReference type="Gene3D" id="3.40.50.150">
    <property type="entry name" value="Vaccinia Virus protein VP39"/>
    <property type="match status" value="1"/>
</dbReference>
<feature type="active site" description="Proton donor/acceptor" evidence="9">
    <location>
        <position position="428"/>
    </location>
</feature>
<dbReference type="PANTHER" id="PTHR10738">
    <property type="entry name" value="PROTEIN ARGININE N-METHYLTRANSFERASE 5"/>
    <property type="match status" value="1"/>
</dbReference>
<protein>
    <recommendedName>
        <fullName evidence="8">Protein arginine N-methyltransferase</fullName>
    </recommendedName>
</protein>
<evidence type="ECO:0000256" key="9">
    <source>
        <dbReference type="PIRSR" id="PIRSR015894-1"/>
    </source>
</evidence>
<comment type="catalytic activity">
    <reaction evidence="7">
        <text>L-arginyl-[protein] + 2 S-adenosyl-L-methionine = N(omega),N(omega)'-dimethyl-L-arginyl-[protein] + 2 S-adenosyl-L-homocysteine + 2 H(+)</text>
        <dbReference type="Rhea" id="RHEA:48108"/>
        <dbReference type="Rhea" id="RHEA-COMP:10532"/>
        <dbReference type="Rhea" id="RHEA-COMP:11992"/>
        <dbReference type="ChEBI" id="CHEBI:15378"/>
        <dbReference type="ChEBI" id="CHEBI:29965"/>
        <dbReference type="ChEBI" id="CHEBI:57856"/>
        <dbReference type="ChEBI" id="CHEBI:59789"/>
        <dbReference type="ChEBI" id="CHEBI:88221"/>
        <dbReference type="EC" id="2.1.1.320"/>
    </reaction>
</comment>
<dbReference type="InterPro" id="IPR007857">
    <property type="entry name" value="Arg_MeTrfase_PRMT5"/>
</dbReference>
<feature type="domain" description="PRMT5 TIM barrel" evidence="13">
    <location>
        <begin position="31"/>
        <end position="273"/>
    </location>
</feature>